<dbReference type="GO" id="GO:0008902">
    <property type="term" value="F:hydroxymethylpyrimidine kinase activity"/>
    <property type="evidence" value="ECO:0007669"/>
    <property type="project" value="UniProtKB-EC"/>
</dbReference>
<dbReference type="EMBL" id="JAWLUK010000021">
    <property type="protein sequence ID" value="MDV7177999.1"/>
    <property type="molecule type" value="Genomic_DNA"/>
</dbReference>
<protein>
    <submittedName>
        <fullName evidence="11">Bifunctional hydroxymethylpyrimidine kinase/phosphomethylpyrimidine kinase</fullName>
        <ecNumber evidence="11">2.7.1.49</ecNumber>
        <ecNumber evidence="11">2.7.4.7</ecNumber>
    </submittedName>
</protein>
<evidence type="ECO:0000259" key="10">
    <source>
        <dbReference type="Pfam" id="PF08543"/>
    </source>
</evidence>
<dbReference type="Pfam" id="PF08543">
    <property type="entry name" value="Phos_pyr_kin"/>
    <property type="match status" value="1"/>
</dbReference>
<dbReference type="SUPFAM" id="SSF53613">
    <property type="entry name" value="Ribokinase-like"/>
    <property type="match status" value="1"/>
</dbReference>
<dbReference type="Gene3D" id="3.40.1190.20">
    <property type="match status" value="1"/>
</dbReference>
<comment type="pathway">
    <text evidence="4">Cofactor biosynthesis; thiamine diphosphate biosynthesis; 4-amino-2-methyl-5-diphosphomethylpyrimidine from 5-amino-1-(5-phospho-D-ribosyl)imidazole: step 3/3.</text>
</comment>
<dbReference type="GO" id="GO:0005524">
    <property type="term" value="F:ATP binding"/>
    <property type="evidence" value="ECO:0007669"/>
    <property type="project" value="UniProtKB-KW"/>
</dbReference>
<comment type="catalytic activity">
    <reaction evidence="1">
        <text>4-amino-5-hydroxymethyl-2-methylpyrimidine + ATP = 4-amino-2-methyl-5-(phosphooxymethyl)pyrimidine + ADP + H(+)</text>
        <dbReference type="Rhea" id="RHEA:23096"/>
        <dbReference type="ChEBI" id="CHEBI:15378"/>
        <dbReference type="ChEBI" id="CHEBI:16892"/>
        <dbReference type="ChEBI" id="CHEBI:30616"/>
        <dbReference type="ChEBI" id="CHEBI:58354"/>
        <dbReference type="ChEBI" id="CHEBI:456216"/>
        <dbReference type="EC" id="2.7.1.49"/>
    </reaction>
</comment>
<dbReference type="AlphaFoldDB" id="A0AAP5T9A8"/>
<dbReference type="CDD" id="cd01169">
    <property type="entry name" value="HMPP_kinase"/>
    <property type="match status" value="1"/>
</dbReference>
<gene>
    <name evidence="11" type="primary">thiD</name>
    <name evidence="11" type="ORF">R4064_10240</name>
</gene>
<reference evidence="11" key="1">
    <citation type="submission" date="2023-10" db="EMBL/GenBank/DDBJ databases">
        <title>Development of a sustainable strategy for remediation of hydrocarbon-contaminated territories based on the waste exchange concept.</title>
        <authorList>
            <person name="Krivoruchko A."/>
        </authorList>
    </citation>
    <scope>NUCLEOTIDE SEQUENCE</scope>
    <source>
        <strain evidence="11">IEGM 1325</strain>
    </source>
</reference>
<proteinExistence type="predicted"/>
<dbReference type="GO" id="GO:0005829">
    <property type="term" value="C:cytosol"/>
    <property type="evidence" value="ECO:0007669"/>
    <property type="project" value="TreeGrafter"/>
</dbReference>
<evidence type="ECO:0000256" key="5">
    <source>
        <dbReference type="ARBA" id="ARBA00022679"/>
    </source>
</evidence>
<evidence type="ECO:0000256" key="1">
    <source>
        <dbReference type="ARBA" id="ARBA00000151"/>
    </source>
</evidence>
<dbReference type="InterPro" id="IPR004399">
    <property type="entry name" value="HMP/HMP-P_kinase_dom"/>
</dbReference>
<organism evidence="11 12">
    <name type="scientific">Micrococcus yunnanensis</name>
    <dbReference type="NCBI Taxonomy" id="566027"/>
    <lineage>
        <taxon>Bacteria</taxon>
        <taxon>Bacillati</taxon>
        <taxon>Actinomycetota</taxon>
        <taxon>Actinomycetes</taxon>
        <taxon>Micrococcales</taxon>
        <taxon>Micrococcaceae</taxon>
        <taxon>Micrococcus</taxon>
    </lineage>
</organism>
<keyword evidence="6" id="KW-0547">Nucleotide-binding</keyword>
<dbReference type="GO" id="GO:0008972">
    <property type="term" value="F:phosphomethylpyrimidine kinase activity"/>
    <property type="evidence" value="ECO:0007669"/>
    <property type="project" value="UniProtKB-EC"/>
</dbReference>
<evidence type="ECO:0000313" key="12">
    <source>
        <dbReference type="Proteomes" id="UP001185728"/>
    </source>
</evidence>
<dbReference type="NCBIfam" id="TIGR00097">
    <property type="entry name" value="HMP-P_kinase"/>
    <property type="match status" value="1"/>
</dbReference>
<comment type="catalytic activity">
    <reaction evidence="2">
        <text>4-amino-2-methyl-5-(phosphooxymethyl)pyrimidine + ATP = 4-amino-2-methyl-5-(diphosphooxymethyl)pyrimidine + ADP</text>
        <dbReference type="Rhea" id="RHEA:19893"/>
        <dbReference type="ChEBI" id="CHEBI:30616"/>
        <dbReference type="ChEBI" id="CHEBI:57841"/>
        <dbReference type="ChEBI" id="CHEBI:58354"/>
        <dbReference type="ChEBI" id="CHEBI:456216"/>
        <dbReference type="EC" id="2.7.4.7"/>
    </reaction>
</comment>
<dbReference type="Proteomes" id="UP001185728">
    <property type="component" value="Unassembled WGS sequence"/>
</dbReference>
<keyword evidence="9" id="KW-0784">Thiamine biosynthesis</keyword>
<evidence type="ECO:0000256" key="7">
    <source>
        <dbReference type="ARBA" id="ARBA00022777"/>
    </source>
</evidence>
<sequence>MTMNILSIAGTDPTGGAGIHADIKAFSAMGGYAMAAITAVVAQNTRGVRSFVALDPSFVGDQIDAVFDDVRVDAVKIGMVANARIVETIAQRLYAHRAGNIVLDPVMVAKSGDHLLEPDAVAAISELLVPLATVTTPNLPEADVLLGTDAKWSLDAMRTSAVELRQLGSEWILLKGGHLHGSAQSVDLLHGPQTTIELSAPRIRTRSDHGTGCTLSAAIAALLPTCSVEDSARMAKAYLHGALAASEDLDVGHGHGPLHHFHQLWRELPRSLAELSGTGETTTTQSAEHGNSR</sequence>
<dbReference type="InterPro" id="IPR029056">
    <property type="entry name" value="Ribokinase-like"/>
</dbReference>
<evidence type="ECO:0000256" key="3">
    <source>
        <dbReference type="ARBA" id="ARBA00003848"/>
    </source>
</evidence>
<keyword evidence="7 11" id="KW-0418">Kinase</keyword>
<comment type="function">
    <text evidence="3">Catalyzes the phosphorylation of hydroxymethylpyrimidine phosphate (HMP-P) to HMP-PP, and of HMP to HMP-P.</text>
</comment>
<evidence type="ECO:0000256" key="2">
    <source>
        <dbReference type="ARBA" id="ARBA00000565"/>
    </source>
</evidence>
<evidence type="ECO:0000256" key="8">
    <source>
        <dbReference type="ARBA" id="ARBA00022840"/>
    </source>
</evidence>
<dbReference type="PANTHER" id="PTHR20858:SF17">
    <property type="entry name" value="HYDROXYMETHYLPYRIMIDINE_PHOSPHOMETHYLPYRIMIDINE KINASE THI20-RELATED"/>
    <property type="match status" value="1"/>
</dbReference>
<dbReference type="GO" id="GO:0009228">
    <property type="term" value="P:thiamine biosynthetic process"/>
    <property type="evidence" value="ECO:0007669"/>
    <property type="project" value="UniProtKB-KW"/>
</dbReference>
<evidence type="ECO:0000313" key="11">
    <source>
        <dbReference type="EMBL" id="MDV7177999.1"/>
    </source>
</evidence>
<accession>A0AAP5T9A8</accession>
<feature type="domain" description="Pyridoxamine kinase/Phosphomethylpyrimidine kinase" evidence="10">
    <location>
        <begin position="12"/>
        <end position="259"/>
    </location>
</feature>
<dbReference type="PANTHER" id="PTHR20858">
    <property type="entry name" value="PHOSPHOMETHYLPYRIMIDINE KINASE"/>
    <property type="match status" value="1"/>
</dbReference>
<name>A0AAP5T9A8_9MICC</name>
<keyword evidence="5 11" id="KW-0808">Transferase</keyword>
<comment type="caution">
    <text evidence="11">The sequence shown here is derived from an EMBL/GenBank/DDBJ whole genome shotgun (WGS) entry which is preliminary data.</text>
</comment>
<dbReference type="InterPro" id="IPR013749">
    <property type="entry name" value="PM/HMP-P_kinase-1"/>
</dbReference>
<evidence type="ECO:0000256" key="9">
    <source>
        <dbReference type="ARBA" id="ARBA00022977"/>
    </source>
</evidence>
<dbReference type="EC" id="2.7.1.49" evidence="11"/>
<dbReference type="EC" id="2.7.4.7" evidence="11"/>
<dbReference type="RefSeq" id="WP_317677005.1">
    <property type="nucleotide sequence ID" value="NZ_JAWLUK010000021.1"/>
</dbReference>
<dbReference type="FunFam" id="3.40.1190.20:FF:000003">
    <property type="entry name" value="Phosphomethylpyrimidine kinase ThiD"/>
    <property type="match status" value="1"/>
</dbReference>
<evidence type="ECO:0000256" key="6">
    <source>
        <dbReference type="ARBA" id="ARBA00022741"/>
    </source>
</evidence>
<keyword evidence="8" id="KW-0067">ATP-binding</keyword>
<evidence type="ECO:0000256" key="4">
    <source>
        <dbReference type="ARBA" id="ARBA00004769"/>
    </source>
</evidence>